<dbReference type="Proteomes" id="UP000007797">
    <property type="component" value="Unassembled WGS sequence"/>
</dbReference>
<dbReference type="InterPro" id="IPR052599">
    <property type="entry name" value="SLC43A_AATransporter"/>
</dbReference>
<evidence type="ECO:0000256" key="2">
    <source>
        <dbReference type="ARBA" id="ARBA00006595"/>
    </source>
</evidence>
<dbReference type="RefSeq" id="XP_004361960.1">
    <property type="nucleotide sequence ID" value="XM_004361903.1"/>
</dbReference>
<organism evidence="9 10">
    <name type="scientific">Cavenderia fasciculata</name>
    <name type="common">Slime mold</name>
    <name type="synonym">Dictyostelium fasciculatum</name>
    <dbReference type="NCBI Taxonomy" id="261658"/>
    <lineage>
        <taxon>Eukaryota</taxon>
        <taxon>Amoebozoa</taxon>
        <taxon>Evosea</taxon>
        <taxon>Eumycetozoa</taxon>
        <taxon>Dictyostelia</taxon>
        <taxon>Acytosteliales</taxon>
        <taxon>Cavenderiaceae</taxon>
        <taxon>Cavenderia</taxon>
    </lineage>
</organism>
<evidence type="ECO:0000256" key="4">
    <source>
        <dbReference type="ARBA" id="ARBA00022692"/>
    </source>
</evidence>
<keyword evidence="7" id="KW-0175">Coiled coil</keyword>
<feature type="transmembrane region" description="Helical" evidence="8">
    <location>
        <begin position="120"/>
        <end position="141"/>
    </location>
</feature>
<dbReference type="Gene3D" id="1.20.1250.20">
    <property type="entry name" value="MFS general substrate transporter like domains"/>
    <property type="match status" value="1"/>
</dbReference>
<dbReference type="PANTHER" id="PTHR20772:SF2">
    <property type="entry name" value="PROTEIN FMP42"/>
    <property type="match status" value="1"/>
</dbReference>
<dbReference type="EMBL" id="GL883007">
    <property type="protein sequence ID" value="EGG24109.1"/>
    <property type="molecule type" value="Genomic_DNA"/>
</dbReference>
<feature type="transmembrane region" description="Helical" evidence="8">
    <location>
        <begin position="66"/>
        <end position="83"/>
    </location>
</feature>
<comment type="similarity">
    <text evidence="2">Belongs to the SLC43A transporter (TC 2.A.1.44) family.</text>
</comment>
<gene>
    <name evidence="9" type="ORF">DFA_06248</name>
</gene>
<feature type="transmembrane region" description="Helical" evidence="8">
    <location>
        <begin position="181"/>
        <end position="203"/>
    </location>
</feature>
<feature type="transmembrane region" description="Helical" evidence="8">
    <location>
        <begin position="26"/>
        <end position="46"/>
    </location>
</feature>
<dbReference type="AlphaFoldDB" id="F4PKI5"/>
<name>F4PKI5_CACFS</name>
<dbReference type="PANTHER" id="PTHR20772">
    <property type="entry name" value="PROTEIN FMP42"/>
    <property type="match status" value="1"/>
</dbReference>
<comment type="subcellular location">
    <subcellularLocation>
        <location evidence="1">Membrane</location>
        <topology evidence="1">Multi-pass membrane protein</topology>
    </subcellularLocation>
</comment>
<feature type="transmembrane region" description="Helical" evidence="8">
    <location>
        <begin position="95"/>
        <end position="114"/>
    </location>
</feature>
<dbReference type="SUPFAM" id="SSF103473">
    <property type="entry name" value="MFS general substrate transporter"/>
    <property type="match status" value="1"/>
</dbReference>
<protein>
    <recommendedName>
        <fullName evidence="11">Major facilitator superfamily (MFS) profile domain-containing protein</fullName>
    </recommendedName>
</protein>
<dbReference type="OMA" id="CAASIYT"/>
<evidence type="ECO:0000256" key="8">
    <source>
        <dbReference type="SAM" id="Phobius"/>
    </source>
</evidence>
<feature type="transmembrane region" description="Helical" evidence="8">
    <location>
        <begin position="336"/>
        <end position="363"/>
    </location>
</feature>
<feature type="coiled-coil region" evidence="7">
    <location>
        <begin position="223"/>
        <end position="263"/>
    </location>
</feature>
<evidence type="ECO:0008006" key="11">
    <source>
        <dbReference type="Google" id="ProtNLM"/>
    </source>
</evidence>
<sequence>MFKCIDRSSSSKSTYGESMYYGKSRYLLLLIALVQHVLMSGIIFGWPPLEDQLKRQGTCSQQTLRLNLVYTLGAFTVFGSSLWSGDSFDRHGPVWTSLAAMVFMIAGCLCWYASHMVDDNLYIVAFALLGVGAPSSQISLIHISNLFPVHASTVISSFSGLFVASSFVFKVFSVIANRYNIPLANIFLCYIIVILIAFIPGLYMMHHKPYLPYNEFKSNYQSNQKHLKQLKELTKEKESLISTNETTEIEAEIEKNIKQEEEELIDILFDQKDHMVEIELEFISSTETTPKSAAADSPVSCRQSPTLMVMEKRVDVYSCESKDFKKKPLIKQLQSWQFIGLCLFLSINSLHSIFFIGIINNLFQNDPFYIHAFNYIWDCGFIFVPIVAFIMLKSSITANAFYINLCGILFGVLSSISYPPELQFLGFIITSFQNVYMWGYFYFYLTQTFGFNNYGKLVAIFSLVAAFIGLLEVVYLTLNGMSYFWINFILTEVKLLLFIFPYKLWKYDRTKNIQYKLVQEEEEGLI</sequence>
<dbReference type="STRING" id="1054147.F4PKI5"/>
<feature type="transmembrane region" description="Helical" evidence="8">
    <location>
        <begin position="153"/>
        <end position="175"/>
    </location>
</feature>
<dbReference type="OrthoDB" id="330047at2759"/>
<evidence type="ECO:0000256" key="7">
    <source>
        <dbReference type="SAM" id="Coils"/>
    </source>
</evidence>
<evidence type="ECO:0000256" key="5">
    <source>
        <dbReference type="ARBA" id="ARBA00022989"/>
    </source>
</evidence>
<keyword evidence="4 8" id="KW-0812">Transmembrane</keyword>
<evidence type="ECO:0000313" key="10">
    <source>
        <dbReference type="Proteomes" id="UP000007797"/>
    </source>
</evidence>
<feature type="transmembrane region" description="Helical" evidence="8">
    <location>
        <begin position="457"/>
        <end position="478"/>
    </location>
</feature>
<keyword evidence="6 8" id="KW-0472">Membrane</keyword>
<evidence type="ECO:0000256" key="1">
    <source>
        <dbReference type="ARBA" id="ARBA00004141"/>
    </source>
</evidence>
<dbReference type="InterPro" id="IPR036259">
    <property type="entry name" value="MFS_trans_sf"/>
</dbReference>
<dbReference type="KEGG" id="dfa:DFA_06248"/>
<evidence type="ECO:0000256" key="6">
    <source>
        <dbReference type="ARBA" id="ARBA00023136"/>
    </source>
</evidence>
<keyword evidence="10" id="KW-1185">Reference proteome</keyword>
<dbReference type="GO" id="GO:0016020">
    <property type="term" value="C:membrane"/>
    <property type="evidence" value="ECO:0007669"/>
    <property type="project" value="UniProtKB-SubCell"/>
</dbReference>
<accession>F4PKI5</accession>
<dbReference type="GeneID" id="14876488"/>
<keyword evidence="3" id="KW-0813">Transport</keyword>
<evidence type="ECO:0000256" key="3">
    <source>
        <dbReference type="ARBA" id="ARBA00022448"/>
    </source>
</evidence>
<evidence type="ECO:0000313" key="9">
    <source>
        <dbReference type="EMBL" id="EGG24109.1"/>
    </source>
</evidence>
<proteinExistence type="inferred from homology"/>
<feature type="transmembrane region" description="Helical" evidence="8">
    <location>
        <begin position="424"/>
        <end position="445"/>
    </location>
</feature>
<keyword evidence="5 8" id="KW-1133">Transmembrane helix</keyword>
<reference evidence="10" key="1">
    <citation type="journal article" date="2011" name="Genome Res.">
        <title>Phylogeny-wide analysis of social amoeba genomes highlights ancient origins for complex intercellular communication.</title>
        <authorList>
            <person name="Heidel A.J."/>
            <person name="Lawal H.M."/>
            <person name="Felder M."/>
            <person name="Schilde C."/>
            <person name="Helps N.R."/>
            <person name="Tunggal B."/>
            <person name="Rivero F."/>
            <person name="John U."/>
            <person name="Schleicher M."/>
            <person name="Eichinger L."/>
            <person name="Platzer M."/>
            <person name="Noegel A.A."/>
            <person name="Schaap P."/>
            <person name="Gloeckner G."/>
        </authorList>
    </citation>
    <scope>NUCLEOTIDE SEQUENCE [LARGE SCALE GENOMIC DNA]</scope>
    <source>
        <strain evidence="10">SH3</strain>
    </source>
</reference>
<feature type="transmembrane region" description="Helical" evidence="8">
    <location>
        <begin position="375"/>
        <end position="392"/>
    </location>
</feature>
<feature type="transmembrane region" description="Helical" evidence="8">
    <location>
        <begin position="484"/>
        <end position="505"/>
    </location>
</feature>